<dbReference type="Proteomes" id="UP000033682">
    <property type="component" value="Unassembled WGS sequence"/>
</dbReference>
<protein>
    <submittedName>
        <fullName evidence="1">Uncharacterized protein</fullName>
    </submittedName>
</protein>
<name>A0A0F4LN18_9LACO</name>
<reference evidence="1 2" key="1">
    <citation type="submission" date="2015-01" db="EMBL/GenBank/DDBJ databases">
        <title>Comparative genomics of the lactic acid bacteria isolated from the honey bee gut.</title>
        <authorList>
            <person name="Ellegaard K.M."/>
            <person name="Tamarit D."/>
            <person name="Javelind E."/>
            <person name="Olofsson T."/>
            <person name="Andersson S.G."/>
            <person name="Vasquez A."/>
        </authorList>
    </citation>
    <scope>NUCLEOTIDE SEQUENCE [LARGE SCALE GENOMIC DNA]</scope>
    <source>
        <strain evidence="1 2">Hma11</strain>
        <plasmid evidence="1">pHma11p1</plasmid>
    </source>
</reference>
<dbReference type="AlphaFoldDB" id="A0A0F4LN18"/>
<sequence length="232" mass="26401">MGERTQLFINIEDAKGAQILGTVIHYQWGSGGTMFESAASIARGLLEYDDKKFDQGKRYKNLFEALKKGCNLNDPRNTWLLRQNIFRNIGEDGCLQIDTSHIERAILENELFSINDGSSENSPAEDLKLAYAAKYSDFFRQCDNTFGLMIMDVKLPQSNGNDKPQISFGFGLSESDSVTGFHTKWHPVDYDDYLSDNEEFFDDYSIYTFEEFLQSNDIKLLSADDLSGKLKN</sequence>
<dbReference type="RefSeq" id="WP_046308390.1">
    <property type="nucleotide sequence ID" value="NZ_KQ034005.1"/>
</dbReference>
<organism evidence="1 2">
    <name type="scientific">Lactobacillus apis</name>
    <dbReference type="NCBI Taxonomy" id="303541"/>
    <lineage>
        <taxon>Bacteria</taxon>
        <taxon>Bacillati</taxon>
        <taxon>Bacillota</taxon>
        <taxon>Bacilli</taxon>
        <taxon>Lactobacillales</taxon>
        <taxon>Lactobacillaceae</taxon>
        <taxon>Lactobacillus</taxon>
    </lineage>
</organism>
<gene>
    <name evidence="1" type="ORF">JF72_15430</name>
</gene>
<proteinExistence type="predicted"/>
<evidence type="ECO:0000313" key="1">
    <source>
        <dbReference type="EMBL" id="KJY59703.1"/>
    </source>
</evidence>
<accession>A0A0F4LN18</accession>
<dbReference type="PATRIC" id="fig|303541.3.peg.117"/>
<dbReference type="EMBL" id="JXLG01000016">
    <property type="protein sequence ID" value="KJY59703.1"/>
    <property type="molecule type" value="Genomic_DNA"/>
</dbReference>
<dbReference type="HOGENOM" id="CLU_1127928_0_0_9"/>
<geneLocation type="plasmid" evidence="1">
    <name>pHma11p1</name>
</geneLocation>
<evidence type="ECO:0000313" key="2">
    <source>
        <dbReference type="Proteomes" id="UP000033682"/>
    </source>
</evidence>
<keyword evidence="1" id="KW-0614">Plasmid</keyword>
<keyword evidence="2" id="KW-1185">Reference proteome</keyword>
<comment type="caution">
    <text evidence="1">The sequence shown here is derived from an EMBL/GenBank/DDBJ whole genome shotgun (WGS) entry which is preliminary data.</text>
</comment>